<gene>
    <name evidence="1" type="ORF">NLI96_g12959</name>
</gene>
<dbReference type="Proteomes" id="UP001212997">
    <property type="component" value="Unassembled WGS sequence"/>
</dbReference>
<sequence length="434" mass="48644">MSKEEYKAWRAKERNRLKRRAQKQRGLLRLKEEKALGPLFVVLRPFQIARYSSPSVMRLGRFDASIDLKAAVGAFVGPTTQQGPVEECTLQWCTEQGYTIIEWDGRMPEVVTDCRGRILLVLAGRPPNDDTWDDSMGRAAIASEKAEGNAISSAPPARGGPQMTIVRGVGIGEGTLGRFQSAYLTGVVKSAVLSQHPQMLRQHKKNIPALQDIIRDEDVQRVIGVGNSILATYAPKIYREMVEKLTQIYDRDPTLERLFPKSVFPAQTANLGPRTITSFHFDSKNKANGYIVLTSLGGFDPKKGGHLVLKSLKLVVEFPPGSTVLFLSSVIEHANTPVQLHERRMSLTQYAAGGLFRWVDYGFKTQAQMEEDPDHAVTVEAKRKGAWRKAIEQISKVDELGSDQEALIRWLKERRASYRRRDTMFYSVPDTVCA</sequence>
<comment type="caution">
    <text evidence="1">The sequence shown here is derived from an EMBL/GenBank/DDBJ whole genome shotgun (WGS) entry which is preliminary data.</text>
</comment>
<dbReference type="Gene3D" id="3.60.130.30">
    <property type="match status" value="1"/>
</dbReference>
<proteinExistence type="predicted"/>
<evidence type="ECO:0000313" key="2">
    <source>
        <dbReference type="Proteomes" id="UP001212997"/>
    </source>
</evidence>
<reference evidence="1" key="1">
    <citation type="submission" date="2022-07" db="EMBL/GenBank/DDBJ databases">
        <title>Genome Sequence of Physisporinus lineatus.</title>
        <authorList>
            <person name="Buettner E."/>
        </authorList>
    </citation>
    <scope>NUCLEOTIDE SEQUENCE</scope>
    <source>
        <strain evidence="1">VT162</strain>
    </source>
</reference>
<protein>
    <recommendedName>
        <fullName evidence="3">Prolyl 4-hydroxylase alpha subunit domain-containing protein</fullName>
    </recommendedName>
</protein>
<dbReference type="AlphaFoldDB" id="A0AAD5URC5"/>
<dbReference type="EMBL" id="JANAWD010001359">
    <property type="protein sequence ID" value="KAJ3473524.1"/>
    <property type="molecule type" value="Genomic_DNA"/>
</dbReference>
<evidence type="ECO:0008006" key="3">
    <source>
        <dbReference type="Google" id="ProtNLM"/>
    </source>
</evidence>
<organism evidence="1 2">
    <name type="scientific">Meripilus lineatus</name>
    <dbReference type="NCBI Taxonomy" id="2056292"/>
    <lineage>
        <taxon>Eukaryota</taxon>
        <taxon>Fungi</taxon>
        <taxon>Dikarya</taxon>
        <taxon>Basidiomycota</taxon>
        <taxon>Agaricomycotina</taxon>
        <taxon>Agaricomycetes</taxon>
        <taxon>Polyporales</taxon>
        <taxon>Meripilaceae</taxon>
        <taxon>Meripilus</taxon>
    </lineage>
</organism>
<evidence type="ECO:0000313" key="1">
    <source>
        <dbReference type="EMBL" id="KAJ3473524.1"/>
    </source>
</evidence>
<accession>A0AAD5URC5</accession>
<name>A0AAD5URC5_9APHY</name>
<keyword evidence="2" id="KW-1185">Reference proteome</keyword>